<keyword evidence="4" id="KW-1185">Reference proteome</keyword>
<comment type="caution">
    <text evidence="3">The sequence shown here is derived from an EMBL/GenBank/DDBJ whole genome shotgun (WGS) entry which is preliminary data.</text>
</comment>
<sequence length="89" mass="9967">MASYSSTTRANSNAGKTEPSRPSGSAVYIALHLTQTYLAHDKYVLEARGRIAELENELEKLRAAYNNDRSFGPAIPKDRHRQGWGWGFI</sequence>
<evidence type="ECO:0000313" key="3">
    <source>
        <dbReference type="EMBL" id="KAF9510060.1"/>
    </source>
</evidence>
<name>A0A9P6ARD1_9AGAM</name>
<dbReference type="Proteomes" id="UP000886523">
    <property type="component" value="Unassembled WGS sequence"/>
</dbReference>
<dbReference type="AlphaFoldDB" id="A0A9P6ARD1"/>
<feature type="region of interest" description="Disordered" evidence="2">
    <location>
        <begin position="1"/>
        <end position="23"/>
    </location>
</feature>
<proteinExistence type="predicted"/>
<evidence type="ECO:0000256" key="2">
    <source>
        <dbReference type="SAM" id="MobiDB-lite"/>
    </source>
</evidence>
<evidence type="ECO:0000313" key="4">
    <source>
        <dbReference type="Proteomes" id="UP000886523"/>
    </source>
</evidence>
<keyword evidence="1" id="KW-0175">Coiled coil</keyword>
<gene>
    <name evidence="3" type="ORF">BS47DRAFT_1348472</name>
</gene>
<dbReference type="EMBL" id="MU129024">
    <property type="protein sequence ID" value="KAF9510060.1"/>
    <property type="molecule type" value="Genomic_DNA"/>
</dbReference>
<accession>A0A9P6ARD1</accession>
<organism evidence="3 4">
    <name type="scientific">Hydnum rufescens UP504</name>
    <dbReference type="NCBI Taxonomy" id="1448309"/>
    <lineage>
        <taxon>Eukaryota</taxon>
        <taxon>Fungi</taxon>
        <taxon>Dikarya</taxon>
        <taxon>Basidiomycota</taxon>
        <taxon>Agaricomycotina</taxon>
        <taxon>Agaricomycetes</taxon>
        <taxon>Cantharellales</taxon>
        <taxon>Hydnaceae</taxon>
        <taxon>Hydnum</taxon>
    </lineage>
</organism>
<dbReference type="OrthoDB" id="3359404at2759"/>
<feature type="coiled-coil region" evidence="1">
    <location>
        <begin position="44"/>
        <end position="71"/>
    </location>
</feature>
<reference evidence="3" key="1">
    <citation type="journal article" date="2020" name="Nat. Commun.">
        <title>Large-scale genome sequencing of mycorrhizal fungi provides insights into the early evolution of symbiotic traits.</title>
        <authorList>
            <person name="Miyauchi S."/>
            <person name="Kiss E."/>
            <person name="Kuo A."/>
            <person name="Drula E."/>
            <person name="Kohler A."/>
            <person name="Sanchez-Garcia M."/>
            <person name="Morin E."/>
            <person name="Andreopoulos B."/>
            <person name="Barry K.W."/>
            <person name="Bonito G."/>
            <person name="Buee M."/>
            <person name="Carver A."/>
            <person name="Chen C."/>
            <person name="Cichocki N."/>
            <person name="Clum A."/>
            <person name="Culley D."/>
            <person name="Crous P.W."/>
            <person name="Fauchery L."/>
            <person name="Girlanda M."/>
            <person name="Hayes R.D."/>
            <person name="Keri Z."/>
            <person name="LaButti K."/>
            <person name="Lipzen A."/>
            <person name="Lombard V."/>
            <person name="Magnuson J."/>
            <person name="Maillard F."/>
            <person name="Murat C."/>
            <person name="Nolan M."/>
            <person name="Ohm R.A."/>
            <person name="Pangilinan J."/>
            <person name="Pereira M.F."/>
            <person name="Perotto S."/>
            <person name="Peter M."/>
            <person name="Pfister S."/>
            <person name="Riley R."/>
            <person name="Sitrit Y."/>
            <person name="Stielow J.B."/>
            <person name="Szollosi G."/>
            <person name="Zifcakova L."/>
            <person name="Stursova M."/>
            <person name="Spatafora J.W."/>
            <person name="Tedersoo L."/>
            <person name="Vaario L.M."/>
            <person name="Yamada A."/>
            <person name="Yan M."/>
            <person name="Wang P."/>
            <person name="Xu J."/>
            <person name="Bruns T."/>
            <person name="Baldrian P."/>
            <person name="Vilgalys R."/>
            <person name="Dunand C."/>
            <person name="Henrissat B."/>
            <person name="Grigoriev I.V."/>
            <person name="Hibbett D."/>
            <person name="Nagy L.G."/>
            <person name="Martin F.M."/>
        </authorList>
    </citation>
    <scope>NUCLEOTIDE SEQUENCE</scope>
    <source>
        <strain evidence="3">UP504</strain>
    </source>
</reference>
<evidence type="ECO:0000256" key="1">
    <source>
        <dbReference type="SAM" id="Coils"/>
    </source>
</evidence>
<protein>
    <submittedName>
        <fullName evidence="3">Uncharacterized protein</fullName>
    </submittedName>
</protein>